<keyword evidence="3" id="KW-1185">Reference proteome</keyword>
<dbReference type="AlphaFoldDB" id="A0A9K3CTE8"/>
<feature type="compositionally biased region" description="Low complexity" evidence="1">
    <location>
        <begin position="28"/>
        <end position="49"/>
    </location>
</feature>
<feature type="compositionally biased region" description="Basic and acidic residues" evidence="1">
    <location>
        <begin position="450"/>
        <end position="460"/>
    </location>
</feature>
<comment type="caution">
    <text evidence="2">The sequence shown here is derived from an EMBL/GenBank/DDBJ whole genome shotgun (WGS) entry which is preliminary data.</text>
</comment>
<evidence type="ECO:0000313" key="3">
    <source>
        <dbReference type="Proteomes" id="UP000265618"/>
    </source>
</evidence>
<gene>
    <name evidence="2" type="ORF">KIPB_003112</name>
</gene>
<feature type="compositionally biased region" description="Basic and acidic residues" evidence="1">
    <location>
        <begin position="579"/>
        <end position="598"/>
    </location>
</feature>
<feature type="compositionally biased region" description="Low complexity" evidence="1">
    <location>
        <begin position="386"/>
        <end position="400"/>
    </location>
</feature>
<feature type="compositionally biased region" description="Acidic residues" evidence="1">
    <location>
        <begin position="369"/>
        <end position="383"/>
    </location>
</feature>
<evidence type="ECO:0000313" key="2">
    <source>
        <dbReference type="EMBL" id="GIQ82040.1"/>
    </source>
</evidence>
<accession>A0A9K3CTE8</accession>
<organism evidence="2 3">
    <name type="scientific">Kipferlia bialata</name>
    <dbReference type="NCBI Taxonomy" id="797122"/>
    <lineage>
        <taxon>Eukaryota</taxon>
        <taxon>Metamonada</taxon>
        <taxon>Carpediemonas-like organisms</taxon>
        <taxon>Kipferlia</taxon>
    </lineage>
</organism>
<feature type="compositionally biased region" description="Basic and acidic residues" evidence="1">
    <location>
        <begin position="285"/>
        <end position="301"/>
    </location>
</feature>
<dbReference type="Proteomes" id="UP000265618">
    <property type="component" value="Unassembled WGS sequence"/>
</dbReference>
<evidence type="ECO:0000256" key="1">
    <source>
        <dbReference type="SAM" id="MobiDB-lite"/>
    </source>
</evidence>
<feature type="region of interest" description="Disordered" evidence="1">
    <location>
        <begin position="274"/>
        <end position="601"/>
    </location>
</feature>
<proteinExistence type="predicted"/>
<protein>
    <submittedName>
        <fullName evidence="2">Uncharacterized protein</fullName>
    </submittedName>
</protein>
<sequence>MPGETVGVSGTPTGGISQDCEGKKESVVDSQEVSESGESVASGAAVDSVGEGEEGGETDSVKEGESEEGTAEGKRGEGETADDGDTVSLLLEDIVKSVVGISDIRTGLACCPGSTSKCNTKGSDSGKDGEGERDSEAGQQGREERGGESVCGCGEALVALGAICTETPALADLGLSLCLDTLKTHTHCTATIYDAMVPLEAVVELLRNRDVGVTVPALLGGAREEKGARETEGERGVFKTVSTEQYLLDTGILESMMEVLVAVEAEKTYLEGLDPMRGMDGVEEEKEKRPKGERGGKKEVDTGVTHSKAGENEAPDVAADSNTEKGKGGEDSAEAETETAISEGEGEREAVAETMQCESEADIKTDNAVEGETEADGEGEGESNGDTTGVGETDTATTVAPGLGETVADTISEGQIEAETDTEGAEPQPEGETEHKTHPTVGEGEEVGEGESKTGADLKRVTGTGLENEGDMESHPNATGDGKTETGDGGGGSKDGTAVEEGDMGGTTGVGDGQGDATAGTAAEGERETETVVAGVETETKPDTGVGVEGEAGTKTGKPTDGKEENGSESQETTTPVKGKPEGEGDKKSKVSSKKDESPAEVYGVDWWSGGDVVESVQPKKTREVDPARIAALLTLQAAGYAAFDLAHFVIWNSTPTLNLVQMKQVIELSTQFNDMVDDWGIVMLSKKTLQDDSCAMLFEAGVLPALTAEAQREPEMEAQIQWLTRRLLTSETSTYNGELRSGFVPLLHKILKMTDLDKKYQGHRRRYVFSEDGDHRFDDDRAETLRCLNVALQRDTVTNVEPLLEGPDSLPNLIYSVLEVNNKSPAMTTKILGEAMYVLWALAGKVTSGRAVSILRPAIEPLCKAYYMCPKLPKSVQKGGFLIADLILDTAQRVMQADLSAAPKYLPRLLMAIKHMMHALSKKGGILSWRFIRCAAVLFNLTVPEGGDRQSRTFDEKIMHYMVSALTLRTSTAGLVYRLPIWRLLGIWACNDANRVGMNSRGALTHILNHCPYETTQDRLQWYTARCTRQEGRHSLEALYMSHTNSDGETYVTVSHPDDAAAVAEIHHIAQMLERFQKWKGQSLLTREDLERPVTVGDSASEEDWYPLGTCAPDSECLSDQVQPEVDEDETDLSLEWYPLATGF</sequence>
<feature type="compositionally biased region" description="Gly residues" evidence="1">
    <location>
        <begin position="504"/>
        <end position="514"/>
    </location>
</feature>
<dbReference type="EMBL" id="BDIP01000570">
    <property type="protein sequence ID" value="GIQ82040.1"/>
    <property type="molecule type" value="Genomic_DNA"/>
</dbReference>
<feature type="region of interest" description="Disordered" evidence="1">
    <location>
        <begin position="116"/>
        <end position="148"/>
    </location>
</feature>
<reference evidence="2 3" key="1">
    <citation type="journal article" date="2018" name="PLoS ONE">
        <title>The draft genome of Kipferlia bialata reveals reductive genome evolution in fornicate parasites.</title>
        <authorList>
            <person name="Tanifuji G."/>
            <person name="Takabayashi S."/>
            <person name="Kume K."/>
            <person name="Takagi M."/>
            <person name="Nakayama T."/>
            <person name="Kamikawa R."/>
            <person name="Inagaki Y."/>
            <person name="Hashimoto T."/>
        </authorList>
    </citation>
    <scope>NUCLEOTIDE SEQUENCE [LARGE SCALE GENOMIC DNA]</scope>
    <source>
        <strain evidence="2">NY0173</strain>
    </source>
</reference>
<name>A0A9K3CTE8_9EUKA</name>
<feature type="region of interest" description="Disordered" evidence="1">
    <location>
        <begin position="1"/>
        <end position="86"/>
    </location>
</feature>
<feature type="compositionally biased region" description="Basic and acidic residues" evidence="1">
    <location>
        <begin position="124"/>
        <end position="147"/>
    </location>
</feature>